<accession>A0A7D4BPN5</accession>
<feature type="domain" description="Peptidase S55" evidence="2">
    <location>
        <begin position="198"/>
        <end position="437"/>
    </location>
</feature>
<name>A0A7D4BPN5_9BACL</name>
<dbReference type="Proteomes" id="UP000503088">
    <property type="component" value="Chromosome"/>
</dbReference>
<evidence type="ECO:0000313" key="4">
    <source>
        <dbReference type="Proteomes" id="UP000503088"/>
    </source>
</evidence>
<dbReference type="InterPro" id="IPR041489">
    <property type="entry name" value="PDZ_6"/>
</dbReference>
<keyword evidence="1" id="KW-0645">Protease</keyword>
<evidence type="ECO:0000259" key="2">
    <source>
        <dbReference type="PROSITE" id="PS51494"/>
    </source>
</evidence>
<dbReference type="EMBL" id="CP048104">
    <property type="protein sequence ID" value="QKG84231.1"/>
    <property type="molecule type" value="Genomic_DNA"/>
</dbReference>
<evidence type="ECO:0000256" key="1">
    <source>
        <dbReference type="ARBA" id="ARBA00022825"/>
    </source>
</evidence>
<dbReference type="NCBIfam" id="TIGR02860">
    <property type="entry name" value="spore_IV_B"/>
    <property type="match status" value="1"/>
</dbReference>
<dbReference type="InterPro" id="IPR036034">
    <property type="entry name" value="PDZ_sf"/>
</dbReference>
<reference evidence="3 4" key="1">
    <citation type="submission" date="2020-01" db="EMBL/GenBank/DDBJ databases">
        <authorList>
            <person name="Gulvik C.A."/>
            <person name="Batra D.G."/>
        </authorList>
    </citation>
    <scope>NUCLEOTIDE SEQUENCE [LARGE SCALE GENOMIC DNA]</scope>
    <source>
        <strain evidence="3 4">W9323</strain>
    </source>
</reference>
<dbReference type="AlphaFoldDB" id="A0A7D4BPN5"/>
<dbReference type="RefSeq" id="WP_173221732.1">
    <property type="nucleotide sequence ID" value="NZ_CP048104.1"/>
</dbReference>
<dbReference type="InterPro" id="IPR001478">
    <property type="entry name" value="PDZ"/>
</dbReference>
<evidence type="ECO:0000313" key="3">
    <source>
        <dbReference type="EMBL" id="QKG84231.1"/>
    </source>
</evidence>
<organism evidence="3 4">
    <name type="scientific">Kroppenstedtia pulmonis</name>
    <dbReference type="NCBI Taxonomy" id="1380685"/>
    <lineage>
        <taxon>Bacteria</taxon>
        <taxon>Bacillati</taxon>
        <taxon>Bacillota</taxon>
        <taxon>Bacilli</taxon>
        <taxon>Bacillales</taxon>
        <taxon>Thermoactinomycetaceae</taxon>
        <taxon>Kroppenstedtia</taxon>
    </lineage>
</organism>
<dbReference type="InterPro" id="IPR014219">
    <property type="entry name" value="SpoIVB"/>
</dbReference>
<dbReference type="KEGG" id="kpul:GXN76_06915"/>
<dbReference type="SUPFAM" id="SSF50494">
    <property type="entry name" value="Trypsin-like serine proteases"/>
    <property type="match status" value="1"/>
</dbReference>
<dbReference type="SUPFAM" id="SSF50156">
    <property type="entry name" value="PDZ domain-like"/>
    <property type="match status" value="1"/>
</dbReference>
<dbReference type="InterPro" id="IPR008763">
    <property type="entry name" value="Peptidase_S55"/>
</dbReference>
<protein>
    <submittedName>
        <fullName evidence="3">SpoIVB peptidase</fullName>
        <ecNumber evidence="3">3.4.21.116</ecNumber>
    </submittedName>
</protein>
<gene>
    <name evidence="3" type="primary">spoIVB</name>
    <name evidence="3" type="ORF">GXN76_06915</name>
</gene>
<dbReference type="PROSITE" id="PS51494">
    <property type="entry name" value="SPOIVB"/>
    <property type="match status" value="1"/>
</dbReference>
<dbReference type="SMART" id="SM00228">
    <property type="entry name" value="PDZ"/>
    <property type="match status" value="1"/>
</dbReference>
<dbReference type="Pfam" id="PF05580">
    <property type="entry name" value="Peptidase_S55"/>
    <property type="match status" value="1"/>
</dbReference>
<dbReference type="InterPro" id="IPR009003">
    <property type="entry name" value="Peptidase_S1_PA"/>
</dbReference>
<keyword evidence="1" id="KW-0720">Serine protease</keyword>
<keyword evidence="3" id="KW-0378">Hydrolase</keyword>
<keyword evidence="4" id="KW-1185">Reference proteome</keyword>
<dbReference type="Gene3D" id="2.30.42.10">
    <property type="match status" value="1"/>
</dbReference>
<proteinExistence type="predicted"/>
<sequence length="472" mass="52025">MRHEQRKKRTGLFLVFLLVLIFMSTPFRQFMSFPSELRLFAGNLKELSMGMPAFATVTLSDPEVVEVNGSQGTPVHVNLKQPMTLLSKQIGHTQLTLRLFGKLPLKKLNVRVLPDVRVIPGGQSIGVKLKSQGVLVVGHHLIPGSKKSPGEKADIRVGDYIVKMDGKPIREVSQVTKAIEQAGEENRGIHVVLKRGGRNKKVILTPIQDQQDQSYRTGLYVRNAAAGVGTLTFYDPRRHVYGALGHVITDVDTGEPITAGGGKIVHSNVTSIQKGATGEPGEKRAIFFRENQVLGSIVNNTPFGVFGKMKKNPDEGLYKETVPVALAEEVKEGHAEILTVVEGQKVERYDIEIVHLIHQKYPATKGMIIKVTDPRLLKKTGGIVQGMSGSPIMQNGKMVGAVTHVFVNDPASGYGTYIEWMLRDAGVLQSAGLHRDPFFSVEKTGIYRKRCSCKEGLPWRMSNPFIRNKHCA</sequence>
<dbReference type="GO" id="GO:0008236">
    <property type="term" value="F:serine-type peptidase activity"/>
    <property type="evidence" value="ECO:0007669"/>
    <property type="project" value="UniProtKB-KW"/>
</dbReference>
<dbReference type="Pfam" id="PF17820">
    <property type="entry name" value="PDZ_6"/>
    <property type="match status" value="1"/>
</dbReference>
<dbReference type="EC" id="3.4.21.116" evidence="3"/>